<dbReference type="InterPro" id="IPR000623">
    <property type="entry name" value="Shikimate_kinase/TSH1"/>
</dbReference>
<dbReference type="PANTHER" id="PTHR21087">
    <property type="entry name" value="SHIKIMATE KINASE"/>
    <property type="match status" value="1"/>
</dbReference>
<evidence type="ECO:0000256" key="1">
    <source>
        <dbReference type="ARBA" id="ARBA00006997"/>
    </source>
</evidence>
<dbReference type="Gene3D" id="3.40.50.300">
    <property type="entry name" value="P-loop containing nucleotide triphosphate hydrolases"/>
    <property type="match status" value="1"/>
</dbReference>
<evidence type="ECO:0000256" key="5">
    <source>
        <dbReference type="ARBA" id="ARBA00022777"/>
    </source>
</evidence>
<evidence type="ECO:0000313" key="10">
    <source>
        <dbReference type="EMBL" id="GMI33391.1"/>
    </source>
</evidence>
<name>A0ABQ6MV93_9STRA</name>
<evidence type="ECO:0000256" key="6">
    <source>
        <dbReference type="ARBA" id="ARBA00022840"/>
    </source>
</evidence>
<feature type="signal peptide" evidence="9">
    <location>
        <begin position="1"/>
        <end position="17"/>
    </location>
</feature>
<sequence length="262" mass="27959">MLRLLLLLLAAATQVSPFTFVPSACVSLRPPPFLPLRSSPDPPPPASPLDSPPTDASLLPPGLQLRQKLEGTSLYLVGMMGSGKSAVSRELASALGTYSALDTDAVIEQLLPPPQTIKTFFEQEGEPAFRKLETDVLSSLHSHVRVVCSTGGGLPTTKANWALLQSGIVVYLDVAPEVLVARLGSSDEAVSSRPVLAEGGEALAEKVGRILGERRKDYELADVKLEVKDEAETVEQTAERAVLATLKFIKENPPKSTGEVKE</sequence>
<dbReference type="Proteomes" id="UP001165060">
    <property type="component" value="Unassembled WGS sequence"/>
</dbReference>
<dbReference type="SUPFAM" id="SSF52540">
    <property type="entry name" value="P-loop containing nucleoside triphosphate hydrolases"/>
    <property type="match status" value="1"/>
</dbReference>
<evidence type="ECO:0000313" key="11">
    <source>
        <dbReference type="Proteomes" id="UP001165060"/>
    </source>
</evidence>
<feature type="region of interest" description="Disordered" evidence="8">
    <location>
        <begin position="35"/>
        <end position="59"/>
    </location>
</feature>
<reference evidence="10 11" key="1">
    <citation type="journal article" date="2023" name="Commun. Biol.">
        <title>Genome analysis of Parmales, the sister group of diatoms, reveals the evolutionary specialization of diatoms from phago-mixotrophs to photoautotrophs.</title>
        <authorList>
            <person name="Ban H."/>
            <person name="Sato S."/>
            <person name="Yoshikawa S."/>
            <person name="Yamada K."/>
            <person name="Nakamura Y."/>
            <person name="Ichinomiya M."/>
            <person name="Sato N."/>
            <person name="Blanc-Mathieu R."/>
            <person name="Endo H."/>
            <person name="Kuwata A."/>
            <person name="Ogata H."/>
        </authorList>
    </citation>
    <scope>NUCLEOTIDE SEQUENCE [LARGE SCALE GENOMIC DNA]</scope>
</reference>
<keyword evidence="6" id="KW-0067">ATP-binding</keyword>
<evidence type="ECO:0000256" key="9">
    <source>
        <dbReference type="SAM" id="SignalP"/>
    </source>
</evidence>
<evidence type="ECO:0008006" key="12">
    <source>
        <dbReference type="Google" id="ProtNLM"/>
    </source>
</evidence>
<keyword evidence="3" id="KW-0808">Transferase</keyword>
<accession>A0ABQ6MV93</accession>
<dbReference type="InterPro" id="IPR031322">
    <property type="entry name" value="Shikimate/glucono_kinase"/>
</dbReference>
<dbReference type="CDD" id="cd00464">
    <property type="entry name" value="SK"/>
    <property type="match status" value="1"/>
</dbReference>
<gene>
    <name evidence="10" type="ORF">TeGR_g9548</name>
</gene>
<keyword evidence="9" id="KW-0732">Signal</keyword>
<comment type="caution">
    <text evidence="10">The sequence shown here is derived from an EMBL/GenBank/DDBJ whole genome shotgun (WGS) entry which is preliminary data.</text>
</comment>
<evidence type="ECO:0000256" key="3">
    <source>
        <dbReference type="ARBA" id="ARBA00022679"/>
    </source>
</evidence>
<dbReference type="EMBL" id="BRYB01000585">
    <property type="protein sequence ID" value="GMI33391.1"/>
    <property type="molecule type" value="Genomic_DNA"/>
</dbReference>
<dbReference type="Pfam" id="PF01202">
    <property type="entry name" value="SKI"/>
    <property type="match status" value="1"/>
</dbReference>
<feature type="chain" id="PRO_5045670798" description="Shikimate kinase" evidence="9">
    <location>
        <begin position="18"/>
        <end position="262"/>
    </location>
</feature>
<organism evidence="10 11">
    <name type="scientific">Tetraparma gracilis</name>
    <dbReference type="NCBI Taxonomy" id="2962635"/>
    <lineage>
        <taxon>Eukaryota</taxon>
        <taxon>Sar</taxon>
        <taxon>Stramenopiles</taxon>
        <taxon>Ochrophyta</taxon>
        <taxon>Bolidophyceae</taxon>
        <taxon>Parmales</taxon>
        <taxon>Triparmaceae</taxon>
        <taxon>Tetraparma</taxon>
    </lineage>
</organism>
<feature type="compositionally biased region" description="Pro residues" evidence="8">
    <location>
        <begin position="35"/>
        <end position="51"/>
    </location>
</feature>
<comment type="similarity">
    <text evidence="1">Belongs to the shikimate kinase family.</text>
</comment>
<keyword evidence="4" id="KW-0547">Nucleotide-binding</keyword>
<evidence type="ECO:0000256" key="4">
    <source>
        <dbReference type="ARBA" id="ARBA00022741"/>
    </source>
</evidence>
<keyword evidence="2" id="KW-0028">Amino-acid biosynthesis</keyword>
<dbReference type="InterPro" id="IPR027417">
    <property type="entry name" value="P-loop_NTPase"/>
</dbReference>
<dbReference type="PANTHER" id="PTHR21087:SF16">
    <property type="entry name" value="SHIKIMATE KINASE 1, CHLOROPLASTIC"/>
    <property type="match status" value="1"/>
</dbReference>
<evidence type="ECO:0000256" key="8">
    <source>
        <dbReference type="SAM" id="MobiDB-lite"/>
    </source>
</evidence>
<evidence type="ECO:0000256" key="7">
    <source>
        <dbReference type="ARBA" id="ARBA00023141"/>
    </source>
</evidence>
<protein>
    <recommendedName>
        <fullName evidence="12">Shikimate kinase</fullName>
    </recommendedName>
</protein>
<dbReference type="PRINTS" id="PR01100">
    <property type="entry name" value="SHIKIMTKNASE"/>
</dbReference>
<keyword evidence="11" id="KW-1185">Reference proteome</keyword>
<keyword evidence="7" id="KW-0057">Aromatic amino acid biosynthesis</keyword>
<evidence type="ECO:0000256" key="2">
    <source>
        <dbReference type="ARBA" id="ARBA00022605"/>
    </source>
</evidence>
<dbReference type="HAMAP" id="MF_00109">
    <property type="entry name" value="Shikimate_kinase"/>
    <property type="match status" value="1"/>
</dbReference>
<keyword evidence="5" id="KW-0418">Kinase</keyword>
<proteinExistence type="inferred from homology"/>